<evidence type="ECO:0000256" key="2">
    <source>
        <dbReference type="SAM" id="SignalP"/>
    </source>
</evidence>
<feature type="chain" id="PRO_5042156837" evidence="2">
    <location>
        <begin position="23"/>
        <end position="125"/>
    </location>
</feature>
<accession>A0AAE1B8C6</accession>
<proteinExistence type="predicted"/>
<evidence type="ECO:0000313" key="3">
    <source>
        <dbReference type="EMBL" id="KAK3801303.1"/>
    </source>
</evidence>
<evidence type="ECO:0000313" key="4">
    <source>
        <dbReference type="Proteomes" id="UP001283361"/>
    </source>
</evidence>
<protein>
    <submittedName>
        <fullName evidence="3">Uncharacterized protein</fullName>
    </submittedName>
</protein>
<keyword evidence="2" id="KW-0732">Signal</keyword>
<feature type="signal peptide" evidence="2">
    <location>
        <begin position="1"/>
        <end position="22"/>
    </location>
</feature>
<reference evidence="3" key="1">
    <citation type="journal article" date="2023" name="G3 (Bethesda)">
        <title>A reference genome for the long-term kleptoplast-retaining sea slug Elysia crispata morphotype clarki.</title>
        <authorList>
            <person name="Eastman K.E."/>
            <person name="Pendleton A.L."/>
            <person name="Shaikh M.A."/>
            <person name="Suttiyut T."/>
            <person name="Ogas R."/>
            <person name="Tomko P."/>
            <person name="Gavelis G."/>
            <person name="Widhalm J.R."/>
            <person name="Wisecaver J.H."/>
        </authorList>
    </citation>
    <scope>NUCLEOTIDE SEQUENCE</scope>
    <source>
        <strain evidence="3">ECLA1</strain>
    </source>
</reference>
<dbReference type="AlphaFoldDB" id="A0AAE1B8C6"/>
<dbReference type="Proteomes" id="UP001283361">
    <property type="component" value="Unassembled WGS sequence"/>
</dbReference>
<feature type="region of interest" description="Disordered" evidence="1">
    <location>
        <begin position="77"/>
        <end position="100"/>
    </location>
</feature>
<keyword evidence="4" id="KW-1185">Reference proteome</keyword>
<organism evidence="3 4">
    <name type="scientific">Elysia crispata</name>
    <name type="common">lettuce slug</name>
    <dbReference type="NCBI Taxonomy" id="231223"/>
    <lineage>
        <taxon>Eukaryota</taxon>
        <taxon>Metazoa</taxon>
        <taxon>Spiralia</taxon>
        <taxon>Lophotrochozoa</taxon>
        <taxon>Mollusca</taxon>
        <taxon>Gastropoda</taxon>
        <taxon>Heterobranchia</taxon>
        <taxon>Euthyneura</taxon>
        <taxon>Panpulmonata</taxon>
        <taxon>Sacoglossa</taxon>
        <taxon>Placobranchoidea</taxon>
        <taxon>Plakobranchidae</taxon>
        <taxon>Elysia</taxon>
    </lineage>
</organism>
<name>A0AAE1B8C6_9GAST</name>
<sequence>MAVLIFGYVVLMSSVCVDFVFSGSKSCTLKVFEAQSGDHVKDLCTEEFESKDKSVTQNQRDCTPFLKHFNRSDLPAGFPLSDEDDPVQRPESLDLTPTMNQKHRNGAEYFVPAAYVNWSSPVAST</sequence>
<dbReference type="EMBL" id="JAWDGP010000342">
    <property type="protein sequence ID" value="KAK3801303.1"/>
    <property type="molecule type" value="Genomic_DNA"/>
</dbReference>
<comment type="caution">
    <text evidence="3">The sequence shown here is derived from an EMBL/GenBank/DDBJ whole genome shotgun (WGS) entry which is preliminary data.</text>
</comment>
<evidence type="ECO:0000256" key="1">
    <source>
        <dbReference type="SAM" id="MobiDB-lite"/>
    </source>
</evidence>
<gene>
    <name evidence="3" type="ORF">RRG08_067106</name>
</gene>